<dbReference type="KEGG" id="aot:AcetOri_orf00165"/>
<dbReference type="InterPro" id="IPR054384">
    <property type="entry name" value="SecDF_P1_head"/>
</dbReference>
<name>A0A2Z5ZCS9_9PROT</name>
<dbReference type="Pfam" id="PF22599">
    <property type="entry name" value="SecDF_P1_head"/>
    <property type="match status" value="1"/>
</dbReference>
<evidence type="ECO:0000259" key="1">
    <source>
        <dbReference type="Pfam" id="PF22599"/>
    </source>
</evidence>
<dbReference type="Gene3D" id="3.30.1360.200">
    <property type="match status" value="1"/>
</dbReference>
<dbReference type="EMBL" id="AP018515">
    <property type="protein sequence ID" value="BBC78453.1"/>
    <property type="molecule type" value="Genomic_DNA"/>
</dbReference>
<evidence type="ECO:0000313" key="3">
    <source>
        <dbReference type="Proteomes" id="UP000270034"/>
    </source>
</evidence>
<sequence>MGTHAFSTVTQANVGKRFAIVLDNKVIEAPVIRTAITGGSGQITGGFDAQRATDLALMLRAGALPAPSALLNSAPLARLWGQIPLRQALSAWRVVLCWLFCLWRCFTGALAGMPT</sequence>
<feature type="domain" description="SecDF P1 head subdomain" evidence="1">
    <location>
        <begin position="2"/>
        <end position="66"/>
    </location>
</feature>
<gene>
    <name evidence="2" type="ORF">AcetOrient_orf00165</name>
</gene>
<accession>A0A2Z5ZCS9</accession>
<organism evidence="2 3">
    <name type="scientific">Acetobacter orientalis</name>
    <dbReference type="NCBI Taxonomy" id="146474"/>
    <lineage>
        <taxon>Bacteria</taxon>
        <taxon>Pseudomonadati</taxon>
        <taxon>Pseudomonadota</taxon>
        <taxon>Alphaproteobacteria</taxon>
        <taxon>Acetobacterales</taxon>
        <taxon>Acetobacteraceae</taxon>
        <taxon>Acetobacter</taxon>
    </lineage>
</organism>
<reference evidence="2 3" key="1">
    <citation type="submission" date="2018-02" db="EMBL/GenBank/DDBJ databases">
        <title>Acetobacter orientalis genome.</title>
        <authorList>
            <person name="Nakashima N."/>
            <person name="Tamura T."/>
        </authorList>
    </citation>
    <scope>NUCLEOTIDE SEQUENCE [LARGE SCALE GENOMIC DNA]</scope>
    <source>
        <strain evidence="2 3">FAN1</strain>
    </source>
</reference>
<dbReference type="AlphaFoldDB" id="A0A2Z5ZCS9"/>
<dbReference type="Proteomes" id="UP000270034">
    <property type="component" value="Chromosome"/>
</dbReference>
<evidence type="ECO:0000313" key="2">
    <source>
        <dbReference type="EMBL" id="BBC78453.1"/>
    </source>
</evidence>
<proteinExistence type="predicted"/>
<protein>
    <submittedName>
        <fullName evidence="2">Protein-export membrane protein SecD</fullName>
    </submittedName>
</protein>